<protein>
    <submittedName>
        <fullName evidence="1">Uncharacterized protein</fullName>
    </submittedName>
</protein>
<evidence type="ECO:0000313" key="1">
    <source>
        <dbReference type="EMBL" id="KOF89845.1"/>
    </source>
</evidence>
<gene>
    <name evidence="1" type="ORF">OCBIM_22012591mg</name>
</gene>
<proteinExistence type="predicted"/>
<dbReference type="EMBL" id="KQ417917">
    <property type="protein sequence ID" value="KOF89845.1"/>
    <property type="molecule type" value="Genomic_DNA"/>
</dbReference>
<accession>A0A0L8HM31</accession>
<sequence length="87" mass="9730">MVPQFLSLSLQICNISVVHHSIFTKYTSGTSLYIPLSLHTRHCSGTTHNISLLCISSVPRYISLSLHTHIQNISDTAQCMPLLLYTM</sequence>
<name>A0A0L8HM31_OCTBM</name>
<organism evidence="1">
    <name type="scientific">Octopus bimaculoides</name>
    <name type="common">California two-spotted octopus</name>
    <dbReference type="NCBI Taxonomy" id="37653"/>
    <lineage>
        <taxon>Eukaryota</taxon>
        <taxon>Metazoa</taxon>
        <taxon>Spiralia</taxon>
        <taxon>Lophotrochozoa</taxon>
        <taxon>Mollusca</taxon>
        <taxon>Cephalopoda</taxon>
        <taxon>Coleoidea</taxon>
        <taxon>Octopodiformes</taxon>
        <taxon>Octopoda</taxon>
        <taxon>Incirrata</taxon>
        <taxon>Octopodidae</taxon>
        <taxon>Octopus</taxon>
    </lineage>
</organism>
<dbReference type="AlphaFoldDB" id="A0A0L8HM31"/>
<reference evidence="1" key="1">
    <citation type="submission" date="2015-07" db="EMBL/GenBank/DDBJ databases">
        <title>MeaNS - Measles Nucleotide Surveillance Program.</title>
        <authorList>
            <person name="Tran T."/>
            <person name="Druce J."/>
        </authorList>
    </citation>
    <scope>NUCLEOTIDE SEQUENCE</scope>
    <source>
        <strain evidence="1">UCB-OBI-ISO-001</strain>
        <tissue evidence="1">Gonad</tissue>
    </source>
</reference>